<dbReference type="KEGG" id="cthi:THC_1191"/>
<dbReference type="STRING" id="1653476.THC_1191"/>
<sequence>MIMKITQKMRKKYKLLGLKGIILCVLYTGGLIILNKFLKFDRWHIKGNYYCRTYKRKAVELANSLKPEVVVDVGCGLGEIIGKVHAKVKYGMDIDKNALIIARLLHRDTKFVVGSFEKVIRLPIYKIDLIIMLNFLHGLEVSNWISSLREIIEKKAVRYILIDNYTPEYISKLAPEEKDKVYIHNLEEYFNNLKTVKVIDDGGEQARFLILYEVMNNG</sequence>
<proteinExistence type="predicted"/>
<dbReference type="AlphaFoldDB" id="A0A0U4W398"/>
<gene>
    <name evidence="2" type="ORF">THC_1191</name>
</gene>
<protein>
    <recommendedName>
        <fullName evidence="1">Methyltransferase domain-containing protein</fullName>
    </recommendedName>
</protein>
<dbReference type="InterPro" id="IPR041698">
    <property type="entry name" value="Methyltransf_25"/>
</dbReference>
<keyword evidence="3" id="KW-1185">Reference proteome</keyword>
<feature type="domain" description="Methyltransferase" evidence="1">
    <location>
        <begin position="70"/>
        <end position="151"/>
    </location>
</feature>
<dbReference type="SUPFAM" id="SSF53335">
    <property type="entry name" value="S-adenosyl-L-methionine-dependent methyltransferases"/>
    <property type="match status" value="1"/>
</dbReference>
<dbReference type="Pfam" id="PF13649">
    <property type="entry name" value="Methyltransf_25"/>
    <property type="match status" value="1"/>
</dbReference>
<dbReference type="EMBL" id="AP014945">
    <property type="protein sequence ID" value="BAU23562.1"/>
    <property type="molecule type" value="Genomic_DNA"/>
</dbReference>
<dbReference type="CDD" id="cd02440">
    <property type="entry name" value="AdoMet_MTases"/>
    <property type="match status" value="1"/>
</dbReference>
<dbReference type="InterPro" id="IPR029063">
    <property type="entry name" value="SAM-dependent_MTases_sf"/>
</dbReference>
<dbReference type="Gene3D" id="3.40.50.150">
    <property type="entry name" value="Vaccinia Virus protein VP39"/>
    <property type="match status" value="1"/>
</dbReference>
<organism evidence="2 3">
    <name type="scientific">Caldimicrobium thiodismutans</name>
    <dbReference type="NCBI Taxonomy" id="1653476"/>
    <lineage>
        <taxon>Bacteria</taxon>
        <taxon>Pseudomonadati</taxon>
        <taxon>Thermodesulfobacteriota</taxon>
        <taxon>Thermodesulfobacteria</taxon>
        <taxon>Thermodesulfobacteriales</taxon>
        <taxon>Thermodesulfobacteriaceae</taxon>
        <taxon>Caldimicrobium</taxon>
    </lineage>
</organism>
<reference evidence="2 3" key="1">
    <citation type="journal article" date="2016" name="Int. J. Syst. Evol. Microbiol.">
        <title>Caldimicrobium thiodismutans sp. nov., a sulfur-disproportionating bacterium isolated from a hot spring, and emended description of the genus Caldimicrobium.</title>
        <authorList>
            <person name="Kojima H."/>
            <person name="Umezawa K."/>
            <person name="Fukui M."/>
        </authorList>
    </citation>
    <scope>NUCLEOTIDE SEQUENCE [LARGE SCALE GENOMIC DNA]</scope>
    <source>
        <strain evidence="2 3">TF1</strain>
    </source>
</reference>
<reference evidence="3" key="2">
    <citation type="journal article" date="2016" name="Int. J. Syst. Evol. Microbiol.">
        <title>Caldimicrobium thiodismutans sp. nov., a sulfur-disproportionating bacterium isolated from a hot spring.</title>
        <authorList>
            <person name="Kojima H."/>
            <person name="Umezawa K."/>
            <person name="Fukui M."/>
        </authorList>
    </citation>
    <scope>NUCLEOTIDE SEQUENCE [LARGE SCALE GENOMIC DNA]</scope>
    <source>
        <strain evidence="3">TF1</strain>
    </source>
</reference>
<dbReference type="Proteomes" id="UP000068196">
    <property type="component" value="Chromosome"/>
</dbReference>
<evidence type="ECO:0000259" key="1">
    <source>
        <dbReference type="Pfam" id="PF13649"/>
    </source>
</evidence>
<evidence type="ECO:0000313" key="3">
    <source>
        <dbReference type="Proteomes" id="UP000068196"/>
    </source>
</evidence>
<evidence type="ECO:0000313" key="2">
    <source>
        <dbReference type="EMBL" id="BAU23562.1"/>
    </source>
</evidence>
<dbReference type="RefSeq" id="WP_068514716.1">
    <property type="nucleotide sequence ID" value="NZ_AP014945.1"/>
</dbReference>
<accession>A0A0U4W398</accession>
<name>A0A0U4W398_9BACT</name>